<comment type="caution">
    <text evidence="1">The sequence shown here is derived from an EMBL/GenBank/DDBJ whole genome shotgun (WGS) entry which is preliminary data.</text>
</comment>
<dbReference type="PANTHER" id="PTHR33110:SF134">
    <property type="entry name" value="OS09G0565350 PROTEIN"/>
    <property type="match status" value="1"/>
</dbReference>
<reference evidence="1" key="1">
    <citation type="journal article" date="2018" name="DNA Res.">
        <title>Multiple hybrid de novo genome assembly of finger millet, an orphan allotetraploid crop.</title>
        <authorList>
            <person name="Hatakeyama M."/>
            <person name="Aluri S."/>
            <person name="Balachadran M.T."/>
            <person name="Sivarajan S.R."/>
            <person name="Patrignani A."/>
            <person name="Gruter S."/>
            <person name="Poveda L."/>
            <person name="Shimizu-Inatsugi R."/>
            <person name="Baeten J."/>
            <person name="Francoijs K.J."/>
            <person name="Nataraja K.N."/>
            <person name="Reddy Y.A.N."/>
            <person name="Phadnis S."/>
            <person name="Ravikumar R.L."/>
            <person name="Schlapbach R."/>
            <person name="Sreeman S.M."/>
            <person name="Shimizu K.K."/>
        </authorList>
    </citation>
    <scope>NUCLEOTIDE SEQUENCE</scope>
</reference>
<dbReference type="AlphaFoldDB" id="A0AAV5EXS9"/>
<dbReference type="Proteomes" id="UP001054889">
    <property type="component" value="Unassembled WGS sequence"/>
</dbReference>
<evidence type="ECO:0000313" key="1">
    <source>
        <dbReference type="EMBL" id="GJN28168.1"/>
    </source>
</evidence>
<name>A0AAV5EXS9_ELECO</name>
<dbReference type="EMBL" id="BQKI01000080">
    <property type="protein sequence ID" value="GJN28168.1"/>
    <property type="molecule type" value="Genomic_DNA"/>
</dbReference>
<organism evidence="1 2">
    <name type="scientific">Eleusine coracana subsp. coracana</name>
    <dbReference type="NCBI Taxonomy" id="191504"/>
    <lineage>
        <taxon>Eukaryota</taxon>
        <taxon>Viridiplantae</taxon>
        <taxon>Streptophyta</taxon>
        <taxon>Embryophyta</taxon>
        <taxon>Tracheophyta</taxon>
        <taxon>Spermatophyta</taxon>
        <taxon>Magnoliopsida</taxon>
        <taxon>Liliopsida</taxon>
        <taxon>Poales</taxon>
        <taxon>Poaceae</taxon>
        <taxon>PACMAD clade</taxon>
        <taxon>Chloridoideae</taxon>
        <taxon>Cynodonteae</taxon>
        <taxon>Eleusininae</taxon>
        <taxon>Eleusine</taxon>
    </lineage>
</organism>
<gene>
    <name evidence="1" type="primary">gb16261</name>
    <name evidence="1" type="ORF">PR202_gb16261</name>
</gene>
<accession>A0AAV5EXS9</accession>
<reference evidence="1" key="2">
    <citation type="submission" date="2021-12" db="EMBL/GenBank/DDBJ databases">
        <title>Resequencing data analysis of finger millet.</title>
        <authorList>
            <person name="Hatakeyama M."/>
            <person name="Aluri S."/>
            <person name="Balachadran M.T."/>
            <person name="Sivarajan S.R."/>
            <person name="Poveda L."/>
            <person name="Shimizu-Inatsugi R."/>
            <person name="Schlapbach R."/>
            <person name="Sreeman S.M."/>
            <person name="Shimizu K.K."/>
        </authorList>
    </citation>
    <scope>NUCLEOTIDE SEQUENCE</scope>
</reference>
<sequence length="324" mass="36522">MSSRWPDLPIDLLLDISLRFNTATDYVSFHAVCKPWRHTLPPPGRRPAFLPWLIAPRDATGDRKARCVFSSVSSPNSAAATTEVCIRDKRWVINADSGTATCWLVTDANEESASTHVEPLTGSAAAIPLPPCPADDRLRWEDRAVSSVDGTILLYDHGPINGLDYRDVSLDMLFQCPGDAAWTLMPGHGADIYWKDMEHCCIAYHKGKIVLCRNRTWKVVCHIGSRRRVQVWPTVSSLGRPSSFAIDAARFRMSGRGCAYFVDRRLLHGRTRSEPPLLRCRVFMYNFVNDKSEFVADLPHEWDHKGCMWITPQPAIASNITCYY</sequence>
<protein>
    <recommendedName>
        <fullName evidence="3">DUF295 domain-containing protein</fullName>
    </recommendedName>
</protein>
<keyword evidence="2" id="KW-1185">Reference proteome</keyword>
<evidence type="ECO:0008006" key="3">
    <source>
        <dbReference type="Google" id="ProtNLM"/>
    </source>
</evidence>
<dbReference type="PANTHER" id="PTHR33110">
    <property type="entry name" value="F-BOX/KELCH-REPEAT PROTEIN-RELATED"/>
    <property type="match status" value="1"/>
</dbReference>
<proteinExistence type="predicted"/>
<evidence type="ECO:0000313" key="2">
    <source>
        <dbReference type="Proteomes" id="UP001054889"/>
    </source>
</evidence>